<evidence type="ECO:0000256" key="5">
    <source>
        <dbReference type="ARBA" id="ARBA00022679"/>
    </source>
</evidence>
<dbReference type="AlphaFoldDB" id="M3ARX3"/>
<dbReference type="InterPro" id="IPR011076">
    <property type="entry name" value="Malate_synth_sf"/>
</dbReference>
<dbReference type="Gene3D" id="3.20.20.360">
    <property type="entry name" value="Malate synthase, domain 3"/>
    <property type="match status" value="1"/>
</dbReference>
<feature type="active site" description="Proton acceptor" evidence="7">
    <location>
        <position position="163"/>
    </location>
</feature>
<evidence type="ECO:0000256" key="4">
    <source>
        <dbReference type="ARBA" id="ARBA00022532"/>
    </source>
</evidence>
<evidence type="ECO:0000256" key="2">
    <source>
        <dbReference type="ARBA" id="ARBA00012636"/>
    </source>
</evidence>
<dbReference type="GO" id="GO:0006099">
    <property type="term" value="P:tricarboxylic acid cycle"/>
    <property type="evidence" value="ECO:0007669"/>
    <property type="project" value="UniProtKB-KW"/>
</dbReference>
<keyword evidence="5 11" id="KW-0808">Transferase</keyword>
<dbReference type="InterPro" id="IPR048356">
    <property type="entry name" value="MS_N"/>
</dbReference>
<dbReference type="GO" id="GO:0005737">
    <property type="term" value="C:cytoplasm"/>
    <property type="evidence" value="ECO:0007669"/>
    <property type="project" value="TreeGrafter"/>
</dbReference>
<dbReference type="InterPro" id="IPR044856">
    <property type="entry name" value="Malate_synth_C_sf"/>
</dbReference>
<dbReference type="GO" id="GO:0006097">
    <property type="term" value="P:glyoxylate cycle"/>
    <property type="evidence" value="ECO:0007669"/>
    <property type="project" value="UniProtKB-KW"/>
</dbReference>
<dbReference type="Pfam" id="PF20656">
    <property type="entry name" value="MS_N"/>
    <property type="match status" value="1"/>
</dbReference>
<accession>M3ARX3</accession>
<dbReference type="RefSeq" id="WP_004956316.1">
    <property type="nucleotide sequence ID" value="NZ_AORZ01000242.1"/>
</dbReference>
<dbReference type="EMBL" id="AORZ01000242">
    <property type="protein sequence ID" value="EME96312.1"/>
    <property type="molecule type" value="Genomic_DNA"/>
</dbReference>
<name>M3ARX3_STRM1</name>
<dbReference type="FunFam" id="3.20.20.360:FF:000001">
    <property type="entry name" value="Malate synthase"/>
    <property type="match status" value="1"/>
</dbReference>
<comment type="catalytic activity">
    <reaction evidence="6">
        <text>glyoxylate + acetyl-CoA + H2O = (S)-malate + CoA + H(+)</text>
        <dbReference type="Rhea" id="RHEA:18181"/>
        <dbReference type="ChEBI" id="CHEBI:15377"/>
        <dbReference type="ChEBI" id="CHEBI:15378"/>
        <dbReference type="ChEBI" id="CHEBI:15589"/>
        <dbReference type="ChEBI" id="CHEBI:36655"/>
        <dbReference type="ChEBI" id="CHEBI:57287"/>
        <dbReference type="ChEBI" id="CHEBI:57288"/>
        <dbReference type="EC" id="2.3.3.9"/>
    </reaction>
</comment>
<dbReference type="Pfam" id="PF01274">
    <property type="entry name" value="MS_TIM-barrel"/>
    <property type="match status" value="1"/>
</dbReference>
<dbReference type="InterPro" id="IPR046363">
    <property type="entry name" value="MS_N_TIM-barrel_dom"/>
</dbReference>
<evidence type="ECO:0000256" key="6">
    <source>
        <dbReference type="ARBA" id="ARBA00047918"/>
    </source>
</evidence>
<dbReference type="InterPro" id="IPR048355">
    <property type="entry name" value="MS_C"/>
</dbReference>
<proteinExistence type="inferred from homology"/>
<evidence type="ECO:0000256" key="7">
    <source>
        <dbReference type="PIRSR" id="PIRSR001363-1"/>
    </source>
</evidence>
<dbReference type="InterPro" id="IPR001465">
    <property type="entry name" value="Malate_synthase_TIM"/>
</dbReference>
<gene>
    <name evidence="11" type="ORF">H340_32120</name>
</gene>
<dbReference type="GO" id="GO:0004474">
    <property type="term" value="F:malate synthase activity"/>
    <property type="evidence" value="ECO:0007669"/>
    <property type="project" value="UniProtKB-EC"/>
</dbReference>
<keyword evidence="3" id="KW-0329">Glyoxylate bypass</keyword>
<evidence type="ECO:0000313" key="12">
    <source>
        <dbReference type="Proteomes" id="UP000011740"/>
    </source>
</evidence>
<feature type="domain" description="Malate synthase TIM barrel" evidence="8">
    <location>
        <begin position="159"/>
        <end position="406"/>
    </location>
</feature>
<evidence type="ECO:0000259" key="8">
    <source>
        <dbReference type="Pfam" id="PF01274"/>
    </source>
</evidence>
<dbReference type="Gene3D" id="1.20.1220.12">
    <property type="entry name" value="Malate synthase, domain III"/>
    <property type="match status" value="1"/>
</dbReference>
<dbReference type="PIRSF" id="PIRSF001363">
    <property type="entry name" value="Malate_synth"/>
    <property type="match status" value="1"/>
</dbReference>
<dbReference type="eggNOG" id="COG2225">
    <property type="taxonomic scope" value="Bacteria"/>
</dbReference>
<keyword evidence="4" id="KW-0816">Tricarboxylic acid cycle</keyword>
<evidence type="ECO:0000259" key="10">
    <source>
        <dbReference type="Pfam" id="PF20659"/>
    </source>
</evidence>
<protein>
    <recommendedName>
        <fullName evidence="2">malate synthase</fullName>
        <ecNumber evidence="2">2.3.3.9</ecNumber>
    </recommendedName>
</protein>
<dbReference type="SUPFAM" id="SSF51645">
    <property type="entry name" value="Malate synthase G"/>
    <property type="match status" value="1"/>
</dbReference>
<dbReference type="PATRIC" id="fig|1223523.3.peg.6500"/>
<evidence type="ECO:0000259" key="9">
    <source>
        <dbReference type="Pfam" id="PF20656"/>
    </source>
</evidence>
<dbReference type="EC" id="2.3.3.9" evidence="2"/>
<dbReference type="Proteomes" id="UP000011740">
    <property type="component" value="Unassembled WGS sequence"/>
</dbReference>
<evidence type="ECO:0000256" key="1">
    <source>
        <dbReference type="ARBA" id="ARBA00006394"/>
    </source>
</evidence>
<keyword evidence="11" id="KW-0012">Acyltransferase</keyword>
<feature type="domain" description="Malate synthase N-terminal" evidence="9">
    <location>
        <begin position="22"/>
        <end position="75"/>
    </location>
</feature>
<feature type="active site" description="Proton donor" evidence="7">
    <location>
        <position position="448"/>
    </location>
</feature>
<dbReference type="Pfam" id="PF20659">
    <property type="entry name" value="MS_C"/>
    <property type="match status" value="1"/>
</dbReference>
<dbReference type="STRING" id="1223523.H340_32120"/>
<dbReference type="InterPro" id="IPR006252">
    <property type="entry name" value="Malate_synthA"/>
</dbReference>
<evidence type="ECO:0000256" key="3">
    <source>
        <dbReference type="ARBA" id="ARBA00022435"/>
    </source>
</evidence>
<reference evidence="11 12" key="1">
    <citation type="journal article" date="2013" name="Genome Announc.">
        <title>Whole-Genome Shotgun Assembly and Analysis of the Genome of Streptomyces mobaraensis DSM 40847, a Strain for Industrial Production of Microbial Transglutaminase.</title>
        <authorList>
            <person name="Yang H."/>
            <person name="He T."/>
            <person name="Wu W."/>
            <person name="Zhu W."/>
            <person name="Lu B."/>
            <person name="Sun W."/>
        </authorList>
    </citation>
    <scope>NUCLEOTIDE SEQUENCE [LARGE SCALE GENOMIC DNA]</scope>
    <source>
        <strain evidence="11 12">DSM 40847</strain>
    </source>
</reference>
<evidence type="ECO:0000313" key="11">
    <source>
        <dbReference type="EMBL" id="EME96312.1"/>
    </source>
</evidence>
<organism evidence="11 12">
    <name type="scientific">Streptomyces mobaraensis (strain ATCC 29032 / DSM 40847 / JCM 4168 / NBRC 13819 / NCIMB 11159 / IPCR 16-22)</name>
    <dbReference type="NCBI Taxonomy" id="1223523"/>
    <lineage>
        <taxon>Bacteria</taxon>
        <taxon>Bacillati</taxon>
        <taxon>Actinomycetota</taxon>
        <taxon>Actinomycetes</taxon>
        <taxon>Kitasatosporales</taxon>
        <taxon>Streptomycetaceae</taxon>
        <taxon>Streptomyces</taxon>
    </lineage>
</organism>
<sequence>MATPALSSRVGAPRTLSVLGGRTAPYDDVLTPAALAFVARLDAAFAGRRSALLAERRHRAALLARGGALDFVPATSAVRADPSWRVAPPAPGLTDRRTELTGPPDRATAAAAAASSARVWTADFTDATAPTWHTIMEGHRTLRAVSEGRTGPGPAAGPTLVVRPRGWHLTERHLIVDGRPVPAALVDLGLYLFHCARLQTAAGRGPYFSLPQVENHLEARLWNDVFVLAQDLLGLERGTIRATVTVETVTAAFEMEEILHELREHAAGLAADHAGYLSSVVRTFPHRRDHLLPDRAKITATAPFLRARTELLVRTCHRRGAHALGAAAVRAVPVLGHDRQADEAALARIRLDAEREAEAGFDGTRVAHPGLLPVCRTAFDAVLGDRPHQLERTREDVHVTAADLLAVHRTSGRPTEQGVRAALGTALRCLDAWLRGDGRVVHQGRLEDAGSAELARCQLWQWLHHGTVPRARVLRLLDEESSALAAGDPNSRWADARDVLVRSALQDELPASFTTDAYARYLMARE</sequence>
<comment type="similarity">
    <text evidence="1">Belongs to the malate synthase family.</text>
</comment>
<dbReference type="PANTHER" id="PTHR42902">
    <property type="entry name" value="MALATE SYNTHASE"/>
    <property type="match status" value="1"/>
</dbReference>
<dbReference type="PANTHER" id="PTHR42902:SF1">
    <property type="entry name" value="MALATE SYNTHASE 1-RELATED"/>
    <property type="match status" value="1"/>
</dbReference>
<feature type="domain" description="Malate synthase C-terminal" evidence="10">
    <location>
        <begin position="414"/>
        <end position="519"/>
    </location>
</feature>
<comment type="caution">
    <text evidence="11">The sequence shown here is derived from an EMBL/GenBank/DDBJ whole genome shotgun (WGS) entry which is preliminary data.</text>
</comment>